<dbReference type="HAMAP" id="MF_00377">
    <property type="entry name" value="DnaA_bact"/>
    <property type="match status" value="1"/>
</dbReference>
<dbReference type="GO" id="GO:0006275">
    <property type="term" value="P:regulation of DNA replication"/>
    <property type="evidence" value="ECO:0007669"/>
    <property type="project" value="UniProtKB-UniRule"/>
</dbReference>
<dbReference type="InterPro" id="IPR038454">
    <property type="entry name" value="DnaA_N_sf"/>
</dbReference>
<dbReference type="PANTHER" id="PTHR30050:SF2">
    <property type="entry name" value="CHROMOSOMAL REPLICATION INITIATOR PROTEIN DNAA"/>
    <property type="match status" value="1"/>
</dbReference>
<protein>
    <recommendedName>
        <fullName evidence="8 9">Chromosomal replication initiator protein DnaA</fullName>
    </recommendedName>
</protein>
<feature type="binding site" evidence="8">
    <location>
        <position position="161"/>
    </location>
    <ligand>
        <name>ATP</name>
        <dbReference type="ChEBI" id="CHEBI:30616"/>
    </ligand>
</feature>
<reference evidence="14 15" key="1">
    <citation type="submission" date="2015-10" db="EMBL/GenBank/DDBJ databases">
        <title>Butyribacter intestini gen. nov., sp. nov., a butyric acid-producing bacterium of the family Lachnospiraceae isolated from the human faeces.</title>
        <authorList>
            <person name="Zou Y."/>
            <person name="Xue W."/>
            <person name="Luo G."/>
            <person name="Lv M."/>
        </authorList>
    </citation>
    <scope>NUCLEOTIDE SEQUENCE [LARGE SCALE GENOMIC DNA]</scope>
    <source>
        <strain evidence="14 15">TF01-11</strain>
    </source>
</reference>
<gene>
    <name evidence="8" type="primary">dnaA</name>
    <name evidence="14" type="ORF">APZ18_15060</name>
</gene>
<dbReference type="PANTHER" id="PTHR30050">
    <property type="entry name" value="CHROMOSOMAL REPLICATION INITIATOR PROTEIN DNAA"/>
    <property type="match status" value="1"/>
</dbReference>
<organism evidence="14 15">
    <name type="scientific">Butyribacter intestini</name>
    <dbReference type="NCBI Taxonomy" id="1703332"/>
    <lineage>
        <taxon>Bacteria</taxon>
        <taxon>Bacillati</taxon>
        <taxon>Bacillota</taxon>
        <taxon>Clostridia</taxon>
        <taxon>Lachnospirales</taxon>
        <taxon>Lachnospiraceae</taxon>
        <taxon>Butyribacter</taxon>
    </lineage>
</organism>
<dbReference type="GO" id="GO:0005737">
    <property type="term" value="C:cytoplasm"/>
    <property type="evidence" value="ECO:0007669"/>
    <property type="project" value="UniProtKB-SubCell"/>
</dbReference>
<keyword evidence="15" id="KW-1185">Reference proteome</keyword>
<dbReference type="GO" id="GO:0005524">
    <property type="term" value="F:ATP binding"/>
    <property type="evidence" value="ECO:0007669"/>
    <property type="project" value="UniProtKB-UniRule"/>
</dbReference>
<evidence type="ECO:0000256" key="7">
    <source>
        <dbReference type="ARBA" id="ARBA00023125"/>
    </source>
</evidence>
<dbReference type="FunFam" id="3.40.50.300:FF:000668">
    <property type="entry name" value="Chromosomal replication initiator protein DnaA"/>
    <property type="match status" value="1"/>
</dbReference>
<dbReference type="InterPro" id="IPR013317">
    <property type="entry name" value="DnaA_dom"/>
</dbReference>
<keyword evidence="5 8" id="KW-0067">ATP-binding</keyword>
<dbReference type="EMBL" id="LLKB01000008">
    <property type="protein sequence ID" value="KQC84010.1"/>
    <property type="molecule type" value="Genomic_DNA"/>
</dbReference>
<feature type="binding site" evidence="8">
    <location>
        <position position="163"/>
    </location>
    <ligand>
        <name>ATP</name>
        <dbReference type="ChEBI" id="CHEBI:30616"/>
    </ligand>
</feature>
<dbReference type="Pfam" id="PF08299">
    <property type="entry name" value="Bac_DnaA_C"/>
    <property type="match status" value="1"/>
</dbReference>
<dbReference type="PRINTS" id="PR00051">
    <property type="entry name" value="DNAA"/>
</dbReference>
<dbReference type="InterPro" id="IPR020591">
    <property type="entry name" value="Chromosome_initiator_DnaA-like"/>
</dbReference>
<dbReference type="SMART" id="SM00382">
    <property type="entry name" value="AAA"/>
    <property type="match status" value="1"/>
</dbReference>
<keyword evidence="2 8" id="KW-0963">Cytoplasm</keyword>
<accession>A0AAW3JP72</accession>
<sequence length="464" mass="53233">MRYKVLENELYERWDEILERMKVDFDISDVSYRTFIKKLSLYGVKDNTITILIDDTSIGSNSKQFIEQKYNTFLSVAIEEVTNVHYELTYISLTELDAKNSTNMPEKEEKKVRLNPSINPNYTFDTFIVGDNNDYAHAASLKVAEEPGDTYNPLFIYGGAGLGKTHLMHAIANYILEHDKTKKVVYVTSETFTNEIVDAVRDSKNEHSTARQDFRNKYRTVDVLLIDDIQFIEGKEATQLEFFHTFNHLHGLGKQIIISSDKHPSTMTTLEERLRSRFEMGLTVDIKTPTYETRMAILRKKVIEENIAIDDSILDYIASNIISNIRELQGAINKVISFSNLCGKEVTMELAKEALSDMINPNMKRQITIDYITETVADHFGITVKDLMSTKRNSNIAFPRHICMYLCRQLTSSPLAEIGNKLGNRHHSTILHGIEIIEKKLNDPDNNEDLIKTLDVLNKKIDPQ</sequence>
<dbReference type="GO" id="GO:0003688">
    <property type="term" value="F:DNA replication origin binding"/>
    <property type="evidence" value="ECO:0007669"/>
    <property type="project" value="UniProtKB-UniRule"/>
</dbReference>
<evidence type="ECO:0000256" key="10">
    <source>
        <dbReference type="RuleBase" id="RU000577"/>
    </source>
</evidence>
<evidence type="ECO:0000256" key="4">
    <source>
        <dbReference type="ARBA" id="ARBA00022741"/>
    </source>
</evidence>
<dbReference type="InterPro" id="IPR013159">
    <property type="entry name" value="DnaA_C"/>
</dbReference>
<dbReference type="Proteomes" id="UP000050833">
    <property type="component" value="Unassembled WGS sequence"/>
</dbReference>
<evidence type="ECO:0000256" key="6">
    <source>
        <dbReference type="ARBA" id="ARBA00023121"/>
    </source>
</evidence>
<evidence type="ECO:0000256" key="8">
    <source>
        <dbReference type="HAMAP-Rule" id="MF_00377"/>
    </source>
</evidence>
<keyword evidence="7 8" id="KW-0238">DNA-binding</keyword>
<dbReference type="NCBIfam" id="TIGR00362">
    <property type="entry name" value="DnaA"/>
    <property type="match status" value="1"/>
</dbReference>
<dbReference type="Gene3D" id="1.10.1750.10">
    <property type="match status" value="1"/>
</dbReference>
<comment type="caution">
    <text evidence="14">The sequence shown here is derived from an EMBL/GenBank/DDBJ whole genome shotgun (WGS) entry which is preliminary data.</text>
</comment>
<keyword evidence="6 8" id="KW-0446">Lipid-binding</keyword>
<evidence type="ECO:0000259" key="13">
    <source>
        <dbReference type="SMART" id="SM00760"/>
    </source>
</evidence>
<comment type="caution">
    <text evidence="8">Lacks conserved residue(s) required for the propagation of feature annotation.</text>
</comment>
<evidence type="ECO:0000256" key="5">
    <source>
        <dbReference type="ARBA" id="ARBA00022840"/>
    </source>
</evidence>
<keyword evidence="4 8" id="KW-0547">Nucleotide-binding</keyword>
<dbReference type="InterPro" id="IPR018312">
    <property type="entry name" value="Chromosome_initiator_DnaA_CS"/>
</dbReference>
<dbReference type="SMART" id="SM00760">
    <property type="entry name" value="Bac_DnaA_C"/>
    <property type="match status" value="1"/>
</dbReference>
<feature type="binding site" evidence="8">
    <location>
        <position position="164"/>
    </location>
    <ligand>
        <name>ATP</name>
        <dbReference type="ChEBI" id="CHEBI:30616"/>
    </ligand>
</feature>
<comment type="domain">
    <text evidence="8">Domain I is involved in oligomerization and binding regulators, domain II is flexibile and of varying length in different bacteria, domain III forms the AAA+ region, while domain IV binds dsDNA.</text>
</comment>
<dbReference type="InterPro" id="IPR027417">
    <property type="entry name" value="P-loop_NTPase"/>
</dbReference>
<dbReference type="InterPro" id="IPR001957">
    <property type="entry name" value="Chromosome_initiator_DnaA"/>
</dbReference>
<feature type="region of interest" description="Domain IV, binds dsDNA" evidence="8">
    <location>
        <begin position="340"/>
        <end position="464"/>
    </location>
</feature>
<dbReference type="SUPFAM" id="SSF48295">
    <property type="entry name" value="TrpR-like"/>
    <property type="match status" value="1"/>
</dbReference>
<dbReference type="SUPFAM" id="SSF52540">
    <property type="entry name" value="P-loop containing nucleoside triphosphate hydrolases"/>
    <property type="match status" value="1"/>
</dbReference>
<name>A0AAW3JP72_9FIRM</name>
<dbReference type="GO" id="GO:0008289">
    <property type="term" value="F:lipid binding"/>
    <property type="evidence" value="ECO:0007669"/>
    <property type="project" value="UniProtKB-KW"/>
</dbReference>
<dbReference type="CDD" id="cd06571">
    <property type="entry name" value="Bac_DnaA_C"/>
    <property type="match status" value="1"/>
</dbReference>
<feature type="domain" description="Chromosomal replication initiator DnaA C-terminal" evidence="13">
    <location>
        <begin position="368"/>
        <end position="437"/>
    </location>
</feature>
<feature type="domain" description="AAA+ ATPase" evidence="12">
    <location>
        <begin position="150"/>
        <end position="285"/>
    </location>
</feature>
<evidence type="ECO:0000313" key="14">
    <source>
        <dbReference type="EMBL" id="KQC84010.1"/>
    </source>
</evidence>
<comment type="subunit">
    <text evidence="8">Oligomerizes as a right-handed, spiral filament on DNA at oriC.</text>
</comment>
<dbReference type="Gene3D" id="1.10.8.60">
    <property type="match status" value="1"/>
</dbReference>
<evidence type="ECO:0000256" key="2">
    <source>
        <dbReference type="ARBA" id="ARBA00022490"/>
    </source>
</evidence>
<comment type="similarity">
    <text evidence="1 8 11">Belongs to the DnaA family.</text>
</comment>
<dbReference type="InterPro" id="IPR003593">
    <property type="entry name" value="AAA+_ATPase"/>
</dbReference>
<dbReference type="GO" id="GO:0005886">
    <property type="term" value="C:plasma membrane"/>
    <property type="evidence" value="ECO:0007669"/>
    <property type="project" value="TreeGrafter"/>
</dbReference>
<evidence type="ECO:0000256" key="9">
    <source>
        <dbReference type="NCBIfam" id="TIGR00362"/>
    </source>
</evidence>
<dbReference type="Gene3D" id="3.40.50.300">
    <property type="entry name" value="P-loop containing nucleotide triphosphate hydrolases"/>
    <property type="match status" value="1"/>
</dbReference>
<dbReference type="InterPro" id="IPR010921">
    <property type="entry name" value="Trp_repressor/repl_initiator"/>
</dbReference>
<evidence type="ECO:0000259" key="12">
    <source>
        <dbReference type="SMART" id="SM00382"/>
    </source>
</evidence>
<proteinExistence type="inferred from homology"/>
<dbReference type="PROSITE" id="PS01008">
    <property type="entry name" value="DNAA"/>
    <property type="match status" value="1"/>
</dbReference>
<feature type="binding site" evidence="8">
    <location>
        <position position="165"/>
    </location>
    <ligand>
        <name>ATP</name>
        <dbReference type="ChEBI" id="CHEBI:30616"/>
    </ligand>
</feature>
<dbReference type="AlphaFoldDB" id="A0AAW3JP72"/>
<dbReference type="GO" id="GO:0006270">
    <property type="term" value="P:DNA replication initiation"/>
    <property type="evidence" value="ECO:0007669"/>
    <property type="project" value="UniProtKB-UniRule"/>
</dbReference>
<comment type="subcellular location">
    <subcellularLocation>
        <location evidence="8">Cytoplasm</location>
    </subcellularLocation>
</comment>
<evidence type="ECO:0000256" key="1">
    <source>
        <dbReference type="ARBA" id="ARBA00006583"/>
    </source>
</evidence>
<dbReference type="CDD" id="cd00009">
    <property type="entry name" value="AAA"/>
    <property type="match status" value="1"/>
</dbReference>
<feature type="region of interest" description="Domain I, interacts with DnaA modulators" evidence="8">
    <location>
        <begin position="1"/>
        <end position="109"/>
    </location>
</feature>
<evidence type="ECO:0000256" key="3">
    <source>
        <dbReference type="ARBA" id="ARBA00022705"/>
    </source>
</evidence>
<dbReference type="Gene3D" id="3.30.300.180">
    <property type="match status" value="1"/>
</dbReference>
<keyword evidence="3 8" id="KW-0235">DNA replication</keyword>
<evidence type="ECO:0000313" key="15">
    <source>
        <dbReference type="Proteomes" id="UP000050833"/>
    </source>
</evidence>
<evidence type="ECO:0000256" key="11">
    <source>
        <dbReference type="RuleBase" id="RU004227"/>
    </source>
</evidence>
<comment type="function">
    <text evidence="8 10">Plays an essential role in the initiation and regulation of chromosomal replication. ATP-DnaA binds to the origin of replication (oriC) to initiate formation of the DNA replication initiation complex once per cell cycle. Binds the DnaA box (a 9 base pair repeat at the origin) and separates the double-stranded (ds)DNA. Forms a right-handed helical filament on oriC DNA; dsDNA binds to the exterior of the filament while single-stranded (ss)DNA is stabiized in the filament's interior. The ATP-DnaA-oriC complex binds and stabilizes one strand of the AT-rich DNA unwinding element (DUE), permitting loading of DNA polymerase. After initiation quickly degrades to an ADP-DnaA complex that is not apt for DNA replication. Binds acidic phospholipids.</text>
</comment>
<dbReference type="Pfam" id="PF00308">
    <property type="entry name" value="Bac_DnaA"/>
    <property type="match status" value="1"/>
</dbReference>